<dbReference type="NCBIfam" id="NF001813">
    <property type="entry name" value="PRK00549.1"/>
    <property type="match status" value="1"/>
</dbReference>
<dbReference type="NCBIfam" id="TIGR00199">
    <property type="entry name" value="PncC_domain"/>
    <property type="match status" value="1"/>
</dbReference>
<dbReference type="CDD" id="cd00885">
    <property type="entry name" value="cinA"/>
    <property type="match status" value="1"/>
</dbReference>
<dbReference type="PANTHER" id="PTHR13939:SF0">
    <property type="entry name" value="NMN AMIDOHYDROLASE-LIKE PROTEIN YFAY"/>
    <property type="match status" value="1"/>
</dbReference>
<dbReference type="Gene3D" id="3.90.950.20">
    <property type="entry name" value="CinA-like"/>
    <property type="match status" value="1"/>
</dbReference>
<dbReference type="Pfam" id="PF00994">
    <property type="entry name" value="MoCF_biosynth"/>
    <property type="match status" value="1"/>
</dbReference>
<dbReference type="Pfam" id="PF18146">
    <property type="entry name" value="CinA_KH"/>
    <property type="match status" value="1"/>
</dbReference>
<dbReference type="InterPro" id="IPR008135">
    <property type="entry name" value="Competence-induced_CinA"/>
</dbReference>
<comment type="similarity">
    <text evidence="1">Belongs to the CinA family.</text>
</comment>
<dbReference type="Gene3D" id="3.40.980.10">
    <property type="entry name" value="MoaB/Mog-like domain"/>
    <property type="match status" value="1"/>
</dbReference>
<dbReference type="Pfam" id="PF02464">
    <property type="entry name" value="CinA"/>
    <property type="match status" value="1"/>
</dbReference>
<accession>A0A7C3Z0N4</accession>
<dbReference type="SUPFAM" id="SSF142433">
    <property type="entry name" value="CinA-like"/>
    <property type="match status" value="1"/>
</dbReference>
<feature type="domain" description="MoaB/Mog" evidence="2">
    <location>
        <begin position="4"/>
        <end position="169"/>
    </location>
</feature>
<dbReference type="NCBIfam" id="TIGR00200">
    <property type="entry name" value="cinA_nterm"/>
    <property type="match status" value="1"/>
</dbReference>
<dbReference type="InterPro" id="IPR008136">
    <property type="entry name" value="CinA_C"/>
</dbReference>
<evidence type="ECO:0000313" key="3">
    <source>
        <dbReference type="EMBL" id="HGF33786.1"/>
    </source>
</evidence>
<proteinExistence type="inferred from homology"/>
<dbReference type="InterPro" id="IPR050101">
    <property type="entry name" value="CinA"/>
</dbReference>
<dbReference type="AlphaFoldDB" id="A0A7C3Z0N4"/>
<evidence type="ECO:0000259" key="2">
    <source>
        <dbReference type="SMART" id="SM00852"/>
    </source>
</evidence>
<reference evidence="3" key="1">
    <citation type="journal article" date="2020" name="mSystems">
        <title>Genome- and Community-Level Interaction Insights into Carbon Utilization and Element Cycling Functions of Hydrothermarchaeota in Hydrothermal Sediment.</title>
        <authorList>
            <person name="Zhou Z."/>
            <person name="Liu Y."/>
            <person name="Xu W."/>
            <person name="Pan J."/>
            <person name="Luo Z.H."/>
            <person name="Li M."/>
        </authorList>
    </citation>
    <scope>NUCLEOTIDE SEQUENCE [LARGE SCALE GENOMIC DNA]</scope>
    <source>
        <strain evidence="3">SpSt-897</strain>
    </source>
</reference>
<dbReference type="InterPro" id="IPR036653">
    <property type="entry name" value="CinA-like_C"/>
</dbReference>
<dbReference type="PANTHER" id="PTHR13939">
    <property type="entry name" value="NICOTINAMIDE-NUCLEOTIDE AMIDOHYDROLASE PNCC"/>
    <property type="match status" value="1"/>
</dbReference>
<dbReference type="InterPro" id="IPR041424">
    <property type="entry name" value="CinA_KH"/>
</dbReference>
<protein>
    <recommendedName>
        <fullName evidence="1">CinA-like protein</fullName>
    </recommendedName>
</protein>
<dbReference type="SMART" id="SM00852">
    <property type="entry name" value="MoCF_biosynth"/>
    <property type="match status" value="1"/>
</dbReference>
<organism evidence="3">
    <name type="scientific">Desulfobacca acetoxidans</name>
    <dbReference type="NCBI Taxonomy" id="60893"/>
    <lineage>
        <taxon>Bacteria</taxon>
        <taxon>Pseudomonadati</taxon>
        <taxon>Thermodesulfobacteriota</taxon>
        <taxon>Desulfobaccia</taxon>
        <taxon>Desulfobaccales</taxon>
        <taxon>Desulfobaccaceae</taxon>
        <taxon>Desulfobacca</taxon>
    </lineage>
</organism>
<gene>
    <name evidence="3" type="ORF">ENW96_05260</name>
</gene>
<sequence>MIGEIILTGNELMTGQVTEVNARYAGRRLHESGLRLQCITILGDGAPLFGEVLHRAVGRSGFVIITGGLGPTDDDMTVAQAAEVLNLKLVQDEAMLARLRQRLAQRGFVWDPRYGKMALMPAGATILDAGRAACGFSLKYQNTWLFFLPGVPREMRLLFESGVLPVLLDLAGATGHLVQRSLRLFGKMEVEVQQAVHAVEKDFEGIEVGFYPNFPEIHLTLTARGPERATLEQRLNQCVAALARQVGEALLGPDGSPLEEVVGRKLRQQGKTLAVAESCSGGLICHRITDISGASDYFIGGAVTYSNRAKMDLLAVPADILERQGAVSPETAAAMAQGVRDLFHTDIGLAVTGIAGPTGGTPEKPVGLVFMGLATSTGVETRRHQFPGDRELVKALTAETALDWLRRKLMAGTY</sequence>
<dbReference type="EMBL" id="DTMF01000136">
    <property type="protein sequence ID" value="HGF33786.1"/>
    <property type="molecule type" value="Genomic_DNA"/>
</dbReference>
<dbReference type="InterPro" id="IPR036425">
    <property type="entry name" value="MoaB/Mog-like_dom_sf"/>
</dbReference>
<evidence type="ECO:0000256" key="1">
    <source>
        <dbReference type="HAMAP-Rule" id="MF_00226"/>
    </source>
</evidence>
<dbReference type="PIRSF" id="PIRSF006728">
    <property type="entry name" value="CinA"/>
    <property type="match status" value="1"/>
</dbReference>
<comment type="caution">
    <text evidence="3">The sequence shown here is derived from an EMBL/GenBank/DDBJ whole genome shotgun (WGS) entry which is preliminary data.</text>
</comment>
<dbReference type="HAMAP" id="MF_00226_B">
    <property type="entry name" value="CinA_B"/>
    <property type="match status" value="1"/>
</dbReference>
<dbReference type="InterPro" id="IPR001453">
    <property type="entry name" value="MoaB/Mog_dom"/>
</dbReference>
<name>A0A7C3Z0N4_9BACT</name>
<dbReference type="SUPFAM" id="SSF53218">
    <property type="entry name" value="Molybdenum cofactor biosynthesis proteins"/>
    <property type="match status" value="1"/>
</dbReference>